<organism evidence="1">
    <name type="scientific">hydrothermal vent metagenome</name>
    <dbReference type="NCBI Taxonomy" id="652676"/>
    <lineage>
        <taxon>unclassified sequences</taxon>
        <taxon>metagenomes</taxon>
        <taxon>ecological metagenomes</taxon>
    </lineage>
</organism>
<evidence type="ECO:0000313" key="1">
    <source>
        <dbReference type="EMBL" id="VAW71527.1"/>
    </source>
</evidence>
<proteinExistence type="predicted"/>
<sequence length="138" mass="15810">MNYSISLQGRPVQVELSRRAEKALNTRSQSLLAVVHLIFGCMVAKRVWFKESVDDEAVKVNDKLDLKFNTVRYSACSFDNIDGGAEPEDFPMVIERNRFVPDVIRIDYKRKAFSGEFTYTRCKIRQEDATADPLLEAV</sequence>
<gene>
    <name evidence="1" type="ORF">MNBD_GAMMA13-451</name>
</gene>
<dbReference type="EMBL" id="UOFK01000004">
    <property type="protein sequence ID" value="VAW71527.1"/>
    <property type="molecule type" value="Genomic_DNA"/>
</dbReference>
<accession>A0A3B0Y7L9</accession>
<name>A0A3B0Y7L9_9ZZZZ</name>
<reference evidence="1" key="1">
    <citation type="submission" date="2018-06" db="EMBL/GenBank/DDBJ databases">
        <authorList>
            <person name="Zhirakovskaya E."/>
        </authorList>
    </citation>
    <scope>NUCLEOTIDE SEQUENCE</scope>
</reference>
<dbReference type="AlphaFoldDB" id="A0A3B0Y7L9"/>
<protein>
    <submittedName>
        <fullName evidence="1">Uncharacterized protein</fullName>
    </submittedName>
</protein>